<organism evidence="1 2">
    <name type="scientific">Stenotrophomonas pavanii</name>
    <dbReference type="NCBI Taxonomy" id="487698"/>
    <lineage>
        <taxon>Bacteria</taxon>
        <taxon>Pseudomonadati</taxon>
        <taxon>Pseudomonadota</taxon>
        <taxon>Gammaproteobacteria</taxon>
        <taxon>Lysobacterales</taxon>
        <taxon>Lysobacteraceae</taxon>
        <taxon>Stenotrophomonas</taxon>
    </lineage>
</organism>
<proteinExistence type="predicted"/>
<dbReference type="EMBL" id="NIXP01000011">
    <property type="protein sequence ID" value="OWR35280.1"/>
    <property type="molecule type" value="Genomic_DNA"/>
</dbReference>
<accession>A0A2D0ANY7</accession>
<dbReference type="AlphaFoldDB" id="A0A2D0ANY7"/>
<dbReference type="Proteomes" id="UP000197904">
    <property type="component" value="Unassembled WGS sequence"/>
</dbReference>
<reference evidence="1 2" key="1">
    <citation type="submission" date="2017-06" db="EMBL/GenBank/DDBJ databases">
        <authorList>
            <person name="Kim H.J."/>
            <person name="Triplett B.A."/>
        </authorList>
    </citation>
    <scope>NUCLEOTIDE SEQUENCE [LARGE SCALE GENOMIC DNA]</scope>
    <source>
        <strain evidence="1 2">S18795</strain>
    </source>
</reference>
<evidence type="ECO:0000313" key="1">
    <source>
        <dbReference type="EMBL" id="OWR35280.1"/>
    </source>
</evidence>
<comment type="caution">
    <text evidence="1">The sequence shown here is derived from an EMBL/GenBank/DDBJ whole genome shotgun (WGS) entry which is preliminary data.</text>
</comment>
<gene>
    <name evidence="1" type="ORF">CEE55_02420</name>
</gene>
<protein>
    <submittedName>
        <fullName evidence="1">Uncharacterized protein</fullName>
    </submittedName>
</protein>
<sequence length="87" mass="8785">MSAAAEVLAAKLAGRCANGLERGQGTNLHAIPSSQVRRHGGHVEATGKALCGAAPGRRSVGWTACESHPVTCPRCQRALARGKGGAA</sequence>
<evidence type="ECO:0000313" key="2">
    <source>
        <dbReference type="Proteomes" id="UP000197904"/>
    </source>
</evidence>
<name>A0A2D0ANY7_9GAMM</name>
<dbReference type="RefSeq" id="WP_088475878.1">
    <property type="nucleotide sequence ID" value="NZ_NIXP01000011.1"/>
</dbReference>